<evidence type="ECO:0000256" key="1">
    <source>
        <dbReference type="SAM" id="Phobius"/>
    </source>
</evidence>
<protein>
    <submittedName>
        <fullName evidence="2">Uncharacterized protein</fullName>
    </submittedName>
</protein>
<dbReference type="AlphaFoldDB" id="A0A645AYG3"/>
<gene>
    <name evidence="2" type="ORF">SDC9_105116</name>
</gene>
<name>A0A645AYG3_9ZZZZ</name>
<keyword evidence="1" id="KW-1133">Transmembrane helix</keyword>
<comment type="caution">
    <text evidence="2">The sequence shown here is derived from an EMBL/GenBank/DDBJ whole genome shotgun (WGS) entry which is preliminary data.</text>
</comment>
<proteinExistence type="predicted"/>
<keyword evidence="1" id="KW-0812">Transmembrane</keyword>
<organism evidence="2">
    <name type="scientific">bioreactor metagenome</name>
    <dbReference type="NCBI Taxonomy" id="1076179"/>
    <lineage>
        <taxon>unclassified sequences</taxon>
        <taxon>metagenomes</taxon>
        <taxon>ecological metagenomes</taxon>
    </lineage>
</organism>
<evidence type="ECO:0000313" key="2">
    <source>
        <dbReference type="EMBL" id="MPM58285.1"/>
    </source>
</evidence>
<sequence length="52" mass="5881">MFHKNERPSKWGLLYLVLAVSILFSVFIVPKVALATVERTRGQIVTAEPPEK</sequence>
<dbReference type="EMBL" id="VSSQ01016684">
    <property type="protein sequence ID" value="MPM58285.1"/>
    <property type="molecule type" value="Genomic_DNA"/>
</dbReference>
<accession>A0A645AYG3</accession>
<reference evidence="2" key="1">
    <citation type="submission" date="2019-08" db="EMBL/GenBank/DDBJ databases">
        <authorList>
            <person name="Kucharzyk K."/>
            <person name="Murdoch R.W."/>
            <person name="Higgins S."/>
            <person name="Loffler F."/>
        </authorList>
    </citation>
    <scope>NUCLEOTIDE SEQUENCE</scope>
</reference>
<keyword evidence="1" id="KW-0472">Membrane</keyword>
<feature type="transmembrane region" description="Helical" evidence="1">
    <location>
        <begin position="12"/>
        <end position="34"/>
    </location>
</feature>